<feature type="region of interest" description="Disordered" evidence="1">
    <location>
        <begin position="58"/>
        <end position="78"/>
    </location>
</feature>
<dbReference type="Proteomes" id="UP000030649">
    <property type="component" value="Unassembled WGS sequence"/>
</dbReference>
<dbReference type="AlphaFoldDB" id="U1N7E4"/>
<dbReference type="EMBL" id="KE356560">
    <property type="protein sequence ID" value="ERG92378.1"/>
    <property type="molecule type" value="Genomic_DNA"/>
</dbReference>
<proteinExistence type="predicted"/>
<gene>
    <name evidence="2" type="ORF">J07HQW1_02418</name>
</gene>
<protein>
    <submittedName>
        <fullName evidence="2">Uncharacterized protein</fullName>
    </submittedName>
</protein>
<dbReference type="HOGENOM" id="CLU_2613543_0_0_2"/>
<name>U1N7E4_9EURY</name>
<reference evidence="2 3" key="1">
    <citation type="journal article" date="2013" name="PLoS ONE">
        <title>Assembly-driven community genomics of a hypersaline microbial ecosystem.</title>
        <authorList>
            <person name="Podell S."/>
            <person name="Ugalde J.A."/>
            <person name="Narasingarao P."/>
            <person name="Banfield J.F."/>
            <person name="Heidelberg K.B."/>
            <person name="Allen E.E."/>
        </authorList>
    </citation>
    <scope>NUCLEOTIDE SEQUENCE [LARGE SCALE GENOMIC DNA]</scope>
    <source>
        <strain evidence="3">J07HQW1</strain>
    </source>
</reference>
<sequence length="78" mass="8367">MPKQPTIDIMLNSADDSGVSTGFAQKVVDELTDWGHAHAIKIEYETVDNDWVQPGIIGAGNVGQFGPDPDPDQDGEKS</sequence>
<feature type="compositionally biased region" description="Acidic residues" evidence="1">
    <location>
        <begin position="69"/>
        <end position="78"/>
    </location>
</feature>
<evidence type="ECO:0000313" key="3">
    <source>
        <dbReference type="Proteomes" id="UP000030649"/>
    </source>
</evidence>
<accession>U1N7E4</accession>
<evidence type="ECO:0000256" key="1">
    <source>
        <dbReference type="SAM" id="MobiDB-lite"/>
    </source>
</evidence>
<organism evidence="2 3">
    <name type="scientific">Haloquadratum walsbyi J07HQW1</name>
    <dbReference type="NCBI Taxonomy" id="1238424"/>
    <lineage>
        <taxon>Archaea</taxon>
        <taxon>Methanobacteriati</taxon>
        <taxon>Methanobacteriota</taxon>
        <taxon>Stenosarchaea group</taxon>
        <taxon>Halobacteria</taxon>
        <taxon>Halobacteriales</taxon>
        <taxon>Haloferacaceae</taxon>
        <taxon>Haloquadratum</taxon>
    </lineage>
</organism>
<evidence type="ECO:0000313" key="2">
    <source>
        <dbReference type="EMBL" id="ERG92378.1"/>
    </source>
</evidence>